<dbReference type="EMBL" id="JASBNA010000032">
    <property type="protein sequence ID" value="KAK7683104.1"/>
    <property type="molecule type" value="Genomic_DNA"/>
</dbReference>
<feature type="transmembrane region" description="Helical" evidence="2">
    <location>
        <begin position="67"/>
        <end position="86"/>
    </location>
</feature>
<evidence type="ECO:0000313" key="4">
    <source>
        <dbReference type="Proteomes" id="UP001385951"/>
    </source>
</evidence>
<feature type="transmembrane region" description="Helical" evidence="2">
    <location>
        <begin position="38"/>
        <end position="55"/>
    </location>
</feature>
<feature type="transmembrane region" description="Helical" evidence="2">
    <location>
        <begin position="107"/>
        <end position="127"/>
    </location>
</feature>
<dbReference type="InterPro" id="IPR002528">
    <property type="entry name" value="MATE_fam"/>
</dbReference>
<feature type="transmembrane region" description="Helical" evidence="2">
    <location>
        <begin position="133"/>
        <end position="156"/>
    </location>
</feature>
<accession>A0AAW0FVJ7</accession>
<dbReference type="PANTHER" id="PTHR11206">
    <property type="entry name" value="MULTIDRUG RESISTANCE PROTEIN"/>
    <property type="match status" value="1"/>
</dbReference>
<reference evidence="3 4" key="1">
    <citation type="submission" date="2022-09" db="EMBL/GenBank/DDBJ databases">
        <authorList>
            <person name="Palmer J.M."/>
        </authorList>
    </citation>
    <scope>NUCLEOTIDE SEQUENCE [LARGE SCALE GENOMIC DNA]</scope>
    <source>
        <strain evidence="3 4">DSM 7382</strain>
    </source>
</reference>
<proteinExistence type="inferred from homology"/>
<evidence type="ECO:0000256" key="2">
    <source>
        <dbReference type="SAM" id="Phobius"/>
    </source>
</evidence>
<comment type="similarity">
    <text evidence="1">Belongs to the multi antimicrobial extrusion (MATE) (TC 2.A.66.1) family.</text>
</comment>
<dbReference type="AlphaFoldDB" id="A0AAW0FVJ7"/>
<protein>
    <submittedName>
        <fullName evidence="3">Uncharacterized protein</fullName>
    </submittedName>
</protein>
<dbReference type="GO" id="GO:0016020">
    <property type="term" value="C:membrane"/>
    <property type="evidence" value="ECO:0007669"/>
    <property type="project" value="InterPro"/>
</dbReference>
<name>A0AAW0FVJ7_9APHY</name>
<keyword evidence="2" id="KW-0472">Membrane</keyword>
<dbReference type="GO" id="GO:0015297">
    <property type="term" value="F:antiporter activity"/>
    <property type="evidence" value="ECO:0007669"/>
    <property type="project" value="InterPro"/>
</dbReference>
<keyword evidence="2" id="KW-0812">Transmembrane</keyword>
<dbReference type="Proteomes" id="UP001385951">
    <property type="component" value="Unassembled WGS sequence"/>
</dbReference>
<evidence type="ECO:0000256" key="1">
    <source>
        <dbReference type="ARBA" id="ARBA00010199"/>
    </source>
</evidence>
<comment type="caution">
    <text evidence="3">The sequence shown here is derived from an EMBL/GenBank/DDBJ whole genome shotgun (WGS) entry which is preliminary data.</text>
</comment>
<keyword evidence="4" id="KW-1185">Reference proteome</keyword>
<keyword evidence="2" id="KW-1133">Transmembrane helix</keyword>
<organism evidence="3 4">
    <name type="scientific">Cerrena zonata</name>
    <dbReference type="NCBI Taxonomy" id="2478898"/>
    <lineage>
        <taxon>Eukaryota</taxon>
        <taxon>Fungi</taxon>
        <taxon>Dikarya</taxon>
        <taxon>Basidiomycota</taxon>
        <taxon>Agaricomycotina</taxon>
        <taxon>Agaricomycetes</taxon>
        <taxon>Polyporales</taxon>
        <taxon>Cerrenaceae</taxon>
        <taxon>Cerrena</taxon>
    </lineage>
</organism>
<dbReference type="GO" id="GO:0042910">
    <property type="term" value="F:xenobiotic transmembrane transporter activity"/>
    <property type="evidence" value="ECO:0007669"/>
    <property type="project" value="InterPro"/>
</dbReference>
<sequence>MIPSLFRIEKFNLDFGRIGNLLGEENAKRAVYAARTSVLMAIAIALAWSLMYMVFRKQWAYIFNDDPSVVSLVASILPIVSLFQVFDGLSAVTGGILRAMGKQFTGALLNLSAYYIIGIPFGIWLAFKRDMGLHGLWIGLTISLVYAATIGVWICLTADWDREVQKVRDRIAADKQASAGMWDDTEAANGGNATH</sequence>
<evidence type="ECO:0000313" key="3">
    <source>
        <dbReference type="EMBL" id="KAK7683104.1"/>
    </source>
</evidence>
<gene>
    <name evidence="3" type="ORF">QCA50_013777</name>
</gene>
<dbReference type="Pfam" id="PF01554">
    <property type="entry name" value="MatE"/>
    <property type="match status" value="1"/>
</dbReference>